<dbReference type="AlphaFoldDB" id="A0A314YAZ4"/>
<dbReference type="OrthoDB" id="10419032at2759"/>
<evidence type="ECO:0000313" key="2">
    <source>
        <dbReference type="Proteomes" id="UP000250321"/>
    </source>
</evidence>
<evidence type="ECO:0000313" key="1">
    <source>
        <dbReference type="EMBL" id="PQQ03513.1"/>
    </source>
</evidence>
<name>A0A314YAZ4_PRUYE</name>
<comment type="caution">
    <text evidence="1">The sequence shown here is derived from an EMBL/GenBank/DDBJ whole genome shotgun (WGS) entry which is preliminary data.</text>
</comment>
<protein>
    <submittedName>
        <fullName evidence="1">Uncharacterized protein</fullName>
    </submittedName>
</protein>
<reference evidence="1 2" key="1">
    <citation type="submission" date="2018-02" db="EMBL/GenBank/DDBJ databases">
        <title>Draft genome of wild Prunus yedoensis var. nudiflora.</title>
        <authorList>
            <person name="Baek S."/>
            <person name="Kim J.-H."/>
            <person name="Choi K."/>
            <person name="Kim G.-B."/>
            <person name="Cho A."/>
            <person name="Jang H."/>
            <person name="Shin C.-H."/>
            <person name="Yu H.-J."/>
            <person name="Mun J.-H."/>
        </authorList>
    </citation>
    <scope>NUCLEOTIDE SEQUENCE [LARGE SCALE GENOMIC DNA]</scope>
    <source>
        <strain evidence="2">cv. Jeju island</strain>
        <tissue evidence="1">Leaf</tissue>
    </source>
</reference>
<keyword evidence="2" id="KW-1185">Reference proteome</keyword>
<organism evidence="1 2">
    <name type="scientific">Prunus yedoensis var. nudiflora</name>
    <dbReference type="NCBI Taxonomy" id="2094558"/>
    <lineage>
        <taxon>Eukaryota</taxon>
        <taxon>Viridiplantae</taxon>
        <taxon>Streptophyta</taxon>
        <taxon>Embryophyta</taxon>
        <taxon>Tracheophyta</taxon>
        <taxon>Spermatophyta</taxon>
        <taxon>Magnoliopsida</taxon>
        <taxon>eudicotyledons</taxon>
        <taxon>Gunneridae</taxon>
        <taxon>Pentapetalae</taxon>
        <taxon>rosids</taxon>
        <taxon>fabids</taxon>
        <taxon>Rosales</taxon>
        <taxon>Rosaceae</taxon>
        <taxon>Amygdaloideae</taxon>
        <taxon>Amygdaleae</taxon>
        <taxon>Prunus</taxon>
    </lineage>
</organism>
<proteinExistence type="predicted"/>
<gene>
    <name evidence="1" type="ORF">Pyn_32615</name>
</gene>
<sequence length="86" mass="10038">MVVSCFFSLNSFNLYSSLRKALRVVKSRFYAEEDTDAYGLKVDVKKFLFDMRMHAKVLCSSPLCGVYRFIEEEVNKAHFQLQSRVV</sequence>
<dbReference type="EMBL" id="PJQY01001333">
    <property type="protein sequence ID" value="PQQ03513.1"/>
    <property type="molecule type" value="Genomic_DNA"/>
</dbReference>
<accession>A0A314YAZ4</accession>
<dbReference type="Proteomes" id="UP000250321">
    <property type="component" value="Unassembled WGS sequence"/>
</dbReference>